<dbReference type="Proteomes" id="UP000176420">
    <property type="component" value="Unassembled WGS sequence"/>
</dbReference>
<reference evidence="2 3" key="1">
    <citation type="journal article" date="2016" name="Nat. Commun.">
        <title>Thousands of microbial genomes shed light on interconnected biogeochemical processes in an aquifer system.</title>
        <authorList>
            <person name="Anantharaman K."/>
            <person name="Brown C.T."/>
            <person name="Hug L.A."/>
            <person name="Sharon I."/>
            <person name="Castelle C.J."/>
            <person name="Probst A.J."/>
            <person name="Thomas B.C."/>
            <person name="Singh A."/>
            <person name="Wilkins M.J."/>
            <person name="Karaoz U."/>
            <person name="Brodie E.L."/>
            <person name="Williams K.H."/>
            <person name="Hubbard S.S."/>
            <person name="Banfield J.F."/>
        </authorList>
    </citation>
    <scope>NUCLEOTIDE SEQUENCE [LARGE SCALE GENOMIC DNA]</scope>
</reference>
<keyword evidence="1" id="KW-0812">Transmembrane</keyword>
<proteinExistence type="predicted"/>
<organism evidence="2 3">
    <name type="scientific">Candidatus Kerfeldbacteria bacterium RIFOXYB2_FULL_38_14</name>
    <dbReference type="NCBI Taxonomy" id="1798547"/>
    <lineage>
        <taxon>Bacteria</taxon>
        <taxon>Candidatus Kerfeldiibacteriota</taxon>
    </lineage>
</organism>
<gene>
    <name evidence="2" type="ORF">A2319_00770</name>
</gene>
<protein>
    <recommendedName>
        <fullName evidence="4">PrgI family protein</fullName>
    </recommendedName>
</protein>
<evidence type="ECO:0000313" key="3">
    <source>
        <dbReference type="Proteomes" id="UP000176420"/>
    </source>
</evidence>
<keyword evidence="1" id="KW-0472">Membrane</keyword>
<evidence type="ECO:0000313" key="2">
    <source>
        <dbReference type="EMBL" id="OGY86738.1"/>
    </source>
</evidence>
<evidence type="ECO:0000256" key="1">
    <source>
        <dbReference type="SAM" id="Phobius"/>
    </source>
</evidence>
<feature type="transmembrane region" description="Helical" evidence="1">
    <location>
        <begin position="24"/>
        <end position="41"/>
    </location>
</feature>
<comment type="caution">
    <text evidence="2">The sequence shown here is derived from an EMBL/GenBank/DDBJ whole genome shotgun (WGS) entry which is preliminary data.</text>
</comment>
<accession>A0A1G2BBX8</accession>
<dbReference type="AlphaFoldDB" id="A0A1G2BBX8"/>
<sequence length="161" mass="18429">MQFTVPQFIEVEAKIIGPISARQFIELLVTVGLLFLCFKIFQMFIFIPLALIIGAISGGLTFGNINGQTMHYFLLNLVQTLKKPRLKVWRRMEYMNITEQKEIVAEPMAIKEQFSQSHLASTALMVDTGGAYASEEIRNSVQKKIKKTNFDNQRQQDIQLK</sequence>
<dbReference type="EMBL" id="MHKI01000016">
    <property type="protein sequence ID" value="OGY86738.1"/>
    <property type="molecule type" value="Genomic_DNA"/>
</dbReference>
<keyword evidence="1" id="KW-1133">Transmembrane helix</keyword>
<feature type="transmembrane region" description="Helical" evidence="1">
    <location>
        <begin position="47"/>
        <end position="65"/>
    </location>
</feature>
<evidence type="ECO:0008006" key="4">
    <source>
        <dbReference type="Google" id="ProtNLM"/>
    </source>
</evidence>
<name>A0A1G2BBX8_9BACT</name>